<evidence type="ECO:0000313" key="5">
    <source>
        <dbReference type="Proteomes" id="UP000053372"/>
    </source>
</evidence>
<dbReference type="Pfam" id="PF03787">
    <property type="entry name" value="RAMPs"/>
    <property type="match status" value="1"/>
</dbReference>
<keyword evidence="1" id="KW-0051">Antiviral defense</keyword>
<protein>
    <recommendedName>
        <fullName evidence="3">CRISPR type III-associated protein domain-containing protein</fullName>
    </recommendedName>
</protein>
<dbReference type="AlphaFoldDB" id="A0A0V7ZPB1"/>
<dbReference type="InterPro" id="IPR023825">
    <property type="entry name" value="CRISPR-assoc_RAMP_BGP1436"/>
</dbReference>
<gene>
    <name evidence="4" type="ORF">BC008_24655</name>
</gene>
<evidence type="ECO:0000259" key="3">
    <source>
        <dbReference type="Pfam" id="PF03787"/>
    </source>
</evidence>
<dbReference type="NCBIfam" id="TIGR03986">
    <property type="entry name" value="TIGR03986 family CRISPR-associated RAMP protein"/>
    <property type="match status" value="1"/>
</dbReference>
<proteinExistence type="predicted"/>
<feature type="compositionally biased region" description="Polar residues" evidence="2">
    <location>
        <begin position="684"/>
        <end position="706"/>
    </location>
</feature>
<sequence length="716" mass="82859">MNPRHIKEISESERIAVAPYNFVELPDKVVPAQLPLPPHNIYDSQRHTGQINCTLTTSSPLYIRCGWTPSNFAKYEGKADEKLTEEEKKQWEKEKRKILAPFYNYPDRSHPTIPGSSIRGMIRNLIEIISYSKIDQVADRQLIYRAFADTTSLGTFYRDRLLQKVETQNNEDSQHRYKFLMQAGYLIPTKKGSGWSIRPAKELVSGASFARIEIKEIDKLVKRSWHNIKHTRRVSVSVEPLAWHSCRGGYIDLYYAKATPLNRHRQNISSGVLVETGGISDKKKMECVFGLPDEDAKLIPIPDNSDYSMIQEYKEQITKKQIELLGKDGVLKPMHPVFYLLEDDKLVFFGHTMMFRLPYKQSIKKFIPDNLYNSTTQQLKVDITEAIFGFIQRNKKGKEQAGRVFFSDAKCHNTTDEDIWLTGEKTKSITPKILASPKPTTFQHYLVQNSEEQIKLKHYASERNETVIRGHKLYWHKGEVKLSQIKENNKENINNSPLQYTEIKPIKSDISFDFTINFENLSAAELGSLLWILDIAGNGDYRLSLGMGKPLGMGAIRIINQELWLSNRQKRYQNLLIGNNWAEANELDSQRRIWNKCTQAFEDYVLKCINPNVQKLKDLPRIKSLLTMLSREGICENYSRYMEISRDQEPCIGRLKRNKKGTNEYAKRPILPTPLQVKRDNKINKQNNSRNSISGSNYDDGNNYNRAIQRPKRPKK</sequence>
<evidence type="ECO:0000313" key="4">
    <source>
        <dbReference type="EMBL" id="KST66167.1"/>
    </source>
</evidence>
<dbReference type="RefSeq" id="WP_058183856.1">
    <property type="nucleotide sequence ID" value="NZ_LMTZ01000099.1"/>
</dbReference>
<dbReference type="Proteomes" id="UP000053372">
    <property type="component" value="Unassembled WGS sequence"/>
</dbReference>
<evidence type="ECO:0000256" key="1">
    <source>
        <dbReference type="ARBA" id="ARBA00023118"/>
    </source>
</evidence>
<organism evidence="4 5">
    <name type="scientific">Mastigocoleus testarum BC008</name>
    <dbReference type="NCBI Taxonomy" id="371196"/>
    <lineage>
        <taxon>Bacteria</taxon>
        <taxon>Bacillati</taxon>
        <taxon>Cyanobacteriota</taxon>
        <taxon>Cyanophyceae</taxon>
        <taxon>Nostocales</taxon>
        <taxon>Hapalosiphonaceae</taxon>
        <taxon>Mastigocoleus</taxon>
    </lineage>
</organism>
<accession>A0A0V7ZPB1</accession>
<dbReference type="InterPro" id="IPR005537">
    <property type="entry name" value="RAMP_III_fam"/>
</dbReference>
<feature type="region of interest" description="Disordered" evidence="2">
    <location>
        <begin position="663"/>
        <end position="716"/>
    </location>
</feature>
<keyword evidence="5" id="KW-1185">Reference proteome</keyword>
<comment type="caution">
    <text evidence="4">The sequence shown here is derived from an EMBL/GenBank/DDBJ whole genome shotgun (WGS) entry which is preliminary data.</text>
</comment>
<dbReference type="GO" id="GO:0051607">
    <property type="term" value="P:defense response to virus"/>
    <property type="evidence" value="ECO:0007669"/>
    <property type="project" value="UniProtKB-KW"/>
</dbReference>
<evidence type="ECO:0000256" key="2">
    <source>
        <dbReference type="SAM" id="MobiDB-lite"/>
    </source>
</evidence>
<dbReference type="OrthoDB" id="5362408at2"/>
<name>A0A0V7ZPB1_9CYAN</name>
<reference evidence="4 5" key="1">
    <citation type="journal article" date="2015" name="Genome Announc.">
        <title>Draft Genome of the Euendolithic (true boring) Cyanobacterium Mastigocoleus testarum strain BC008.</title>
        <authorList>
            <person name="Guida B.S."/>
            <person name="Garcia-Pichel F."/>
        </authorList>
    </citation>
    <scope>NUCLEOTIDE SEQUENCE [LARGE SCALE GENOMIC DNA]</scope>
    <source>
        <strain evidence="4 5">BC008</strain>
    </source>
</reference>
<dbReference type="EMBL" id="LMTZ01000099">
    <property type="protein sequence ID" value="KST66167.1"/>
    <property type="molecule type" value="Genomic_DNA"/>
</dbReference>
<feature type="domain" description="CRISPR type III-associated protein" evidence="3">
    <location>
        <begin position="54"/>
        <end position="250"/>
    </location>
</feature>